<keyword evidence="2" id="KW-1185">Reference proteome</keyword>
<gene>
    <name evidence="1" type="ORF">NPIL_243811</name>
</gene>
<dbReference type="Proteomes" id="UP000887013">
    <property type="component" value="Unassembled WGS sequence"/>
</dbReference>
<reference evidence="1" key="1">
    <citation type="submission" date="2020-08" db="EMBL/GenBank/DDBJ databases">
        <title>Multicomponent nature underlies the extraordinary mechanical properties of spider dragline silk.</title>
        <authorList>
            <person name="Kono N."/>
            <person name="Nakamura H."/>
            <person name="Mori M."/>
            <person name="Yoshida Y."/>
            <person name="Ohtoshi R."/>
            <person name="Malay A.D."/>
            <person name="Moran D.A.P."/>
            <person name="Tomita M."/>
            <person name="Numata K."/>
            <person name="Arakawa K."/>
        </authorList>
    </citation>
    <scope>NUCLEOTIDE SEQUENCE</scope>
</reference>
<sequence length="118" mass="13574">MVDPIDPALELSGARSRTEMLSLFLFFIYHLLRSRAAFSLPRQKCLPKLRCFEGRVAGPTPRDEAYDNSIRSCCCHHRLPNFKINRSSKLSQVNFITLCINLEDHLCIRIIPANSYSF</sequence>
<protein>
    <submittedName>
        <fullName evidence="1">Uncharacterized protein</fullName>
    </submittedName>
</protein>
<accession>A0A8X6PY19</accession>
<organism evidence="1 2">
    <name type="scientific">Nephila pilipes</name>
    <name type="common">Giant wood spider</name>
    <name type="synonym">Nephila maculata</name>
    <dbReference type="NCBI Taxonomy" id="299642"/>
    <lineage>
        <taxon>Eukaryota</taxon>
        <taxon>Metazoa</taxon>
        <taxon>Ecdysozoa</taxon>
        <taxon>Arthropoda</taxon>
        <taxon>Chelicerata</taxon>
        <taxon>Arachnida</taxon>
        <taxon>Araneae</taxon>
        <taxon>Araneomorphae</taxon>
        <taxon>Entelegynae</taxon>
        <taxon>Araneoidea</taxon>
        <taxon>Nephilidae</taxon>
        <taxon>Nephila</taxon>
    </lineage>
</organism>
<proteinExistence type="predicted"/>
<evidence type="ECO:0000313" key="2">
    <source>
        <dbReference type="Proteomes" id="UP000887013"/>
    </source>
</evidence>
<dbReference type="EMBL" id="BMAW01026187">
    <property type="protein sequence ID" value="GFT95958.1"/>
    <property type="molecule type" value="Genomic_DNA"/>
</dbReference>
<comment type="caution">
    <text evidence="1">The sequence shown here is derived from an EMBL/GenBank/DDBJ whole genome shotgun (WGS) entry which is preliminary data.</text>
</comment>
<evidence type="ECO:0000313" key="1">
    <source>
        <dbReference type="EMBL" id="GFT95958.1"/>
    </source>
</evidence>
<dbReference type="AlphaFoldDB" id="A0A8X6PY19"/>
<name>A0A8X6PY19_NEPPI</name>